<feature type="compositionally biased region" description="Low complexity" evidence="1">
    <location>
        <begin position="461"/>
        <end position="478"/>
    </location>
</feature>
<dbReference type="KEGG" id="gtt:GUITHDRAFT_111636"/>
<feature type="compositionally biased region" description="Polar residues" evidence="1">
    <location>
        <begin position="197"/>
        <end position="213"/>
    </location>
</feature>
<feature type="region of interest" description="Disordered" evidence="1">
    <location>
        <begin position="504"/>
        <end position="570"/>
    </location>
</feature>
<protein>
    <submittedName>
        <fullName evidence="2 3">Uncharacterized protein</fullName>
    </submittedName>
</protein>
<feature type="region of interest" description="Disordered" evidence="1">
    <location>
        <begin position="317"/>
        <end position="356"/>
    </location>
</feature>
<dbReference type="Proteomes" id="UP000011087">
    <property type="component" value="Unassembled WGS sequence"/>
</dbReference>
<evidence type="ECO:0000313" key="3">
    <source>
        <dbReference type="EnsemblProtists" id="EKX42360"/>
    </source>
</evidence>
<feature type="compositionally biased region" description="Polar residues" evidence="1">
    <location>
        <begin position="40"/>
        <end position="57"/>
    </location>
</feature>
<accession>L1J2P2</accession>
<dbReference type="EMBL" id="JH993017">
    <property type="protein sequence ID" value="EKX42360.1"/>
    <property type="molecule type" value="Genomic_DNA"/>
</dbReference>
<feature type="compositionally biased region" description="Polar residues" evidence="1">
    <location>
        <begin position="420"/>
        <end position="431"/>
    </location>
</feature>
<keyword evidence="4" id="KW-1185">Reference proteome</keyword>
<feature type="region of interest" description="Disordered" evidence="1">
    <location>
        <begin position="606"/>
        <end position="636"/>
    </location>
</feature>
<feature type="region of interest" description="Disordered" evidence="1">
    <location>
        <begin position="241"/>
        <end position="292"/>
    </location>
</feature>
<dbReference type="SUPFAM" id="SSF158791">
    <property type="entry name" value="MgtE N-terminal domain-like"/>
    <property type="match status" value="1"/>
</dbReference>
<feature type="region of interest" description="Disordered" evidence="1">
    <location>
        <begin position="190"/>
        <end position="227"/>
    </location>
</feature>
<feature type="compositionally biased region" description="Low complexity" evidence="1">
    <location>
        <begin position="556"/>
        <end position="569"/>
    </location>
</feature>
<feature type="compositionally biased region" description="Basic and acidic residues" evidence="1">
    <location>
        <begin position="379"/>
        <end position="388"/>
    </location>
</feature>
<feature type="compositionally biased region" description="Polar residues" evidence="1">
    <location>
        <begin position="336"/>
        <end position="348"/>
    </location>
</feature>
<feature type="region of interest" description="Disordered" evidence="1">
    <location>
        <begin position="886"/>
        <end position="931"/>
    </location>
</feature>
<dbReference type="GeneID" id="17299045"/>
<feature type="region of interest" description="Disordered" evidence="1">
    <location>
        <begin position="379"/>
        <end position="431"/>
    </location>
</feature>
<gene>
    <name evidence="2" type="ORF">GUITHDRAFT_111636</name>
</gene>
<feature type="region of interest" description="Disordered" evidence="1">
    <location>
        <begin position="40"/>
        <end position="77"/>
    </location>
</feature>
<proteinExistence type="predicted"/>
<name>L1J2P2_GUITC</name>
<feature type="compositionally biased region" description="Low complexity" evidence="1">
    <location>
        <begin position="719"/>
        <end position="732"/>
    </location>
</feature>
<feature type="region of interest" description="Disordered" evidence="1">
    <location>
        <begin position="705"/>
        <end position="772"/>
    </location>
</feature>
<reference evidence="2 4" key="1">
    <citation type="journal article" date="2012" name="Nature">
        <title>Algal genomes reveal evolutionary mosaicism and the fate of nucleomorphs.</title>
        <authorList>
            <consortium name="DOE Joint Genome Institute"/>
            <person name="Curtis B.A."/>
            <person name="Tanifuji G."/>
            <person name="Burki F."/>
            <person name="Gruber A."/>
            <person name="Irimia M."/>
            <person name="Maruyama S."/>
            <person name="Arias M.C."/>
            <person name="Ball S.G."/>
            <person name="Gile G.H."/>
            <person name="Hirakawa Y."/>
            <person name="Hopkins J.F."/>
            <person name="Kuo A."/>
            <person name="Rensing S.A."/>
            <person name="Schmutz J."/>
            <person name="Symeonidi A."/>
            <person name="Elias M."/>
            <person name="Eveleigh R.J."/>
            <person name="Herman E.K."/>
            <person name="Klute M.J."/>
            <person name="Nakayama T."/>
            <person name="Obornik M."/>
            <person name="Reyes-Prieto A."/>
            <person name="Armbrust E.V."/>
            <person name="Aves S.J."/>
            <person name="Beiko R.G."/>
            <person name="Coutinho P."/>
            <person name="Dacks J.B."/>
            <person name="Durnford D.G."/>
            <person name="Fast N.M."/>
            <person name="Green B.R."/>
            <person name="Grisdale C.J."/>
            <person name="Hempel F."/>
            <person name="Henrissat B."/>
            <person name="Hoppner M.P."/>
            <person name="Ishida K."/>
            <person name="Kim E."/>
            <person name="Koreny L."/>
            <person name="Kroth P.G."/>
            <person name="Liu Y."/>
            <person name="Malik S.B."/>
            <person name="Maier U.G."/>
            <person name="McRose D."/>
            <person name="Mock T."/>
            <person name="Neilson J.A."/>
            <person name="Onodera N.T."/>
            <person name="Poole A.M."/>
            <person name="Pritham E.J."/>
            <person name="Richards T.A."/>
            <person name="Rocap G."/>
            <person name="Roy S.W."/>
            <person name="Sarai C."/>
            <person name="Schaack S."/>
            <person name="Shirato S."/>
            <person name="Slamovits C.H."/>
            <person name="Spencer D.F."/>
            <person name="Suzuki S."/>
            <person name="Worden A.Z."/>
            <person name="Zauner S."/>
            <person name="Barry K."/>
            <person name="Bell C."/>
            <person name="Bharti A.K."/>
            <person name="Crow J.A."/>
            <person name="Grimwood J."/>
            <person name="Kramer R."/>
            <person name="Lindquist E."/>
            <person name="Lucas S."/>
            <person name="Salamov A."/>
            <person name="McFadden G.I."/>
            <person name="Lane C.E."/>
            <person name="Keeling P.J."/>
            <person name="Gray M.W."/>
            <person name="Grigoriev I.V."/>
            <person name="Archibald J.M."/>
        </authorList>
    </citation>
    <scope>NUCLEOTIDE SEQUENCE</scope>
    <source>
        <strain evidence="2 4">CCMP2712</strain>
    </source>
</reference>
<reference evidence="3" key="3">
    <citation type="submission" date="2015-06" db="UniProtKB">
        <authorList>
            <consortium name="EnsemblProtists"/>
        </authorList>
    </citation>
    <scope>IDENTIFICATION</scope>
</reference>
<dbReference type="HOGENOM" id="CLU_304936_0_0_1"/>
<evidence type="ECO:0000313" key="2">
    <source>
        <dbReference type="EMBL" id="EKX42360.1"/>
    </source>
</evidence>
<feature type="compositionally biased region" description="Basic and acidic residues" evidence="1">
    <location>
        <begin position="911"/>
        <end position="931"/>
    </location>
</feature>
<dbReference type="RefSeq" id="XP_005829340.1">
    <property type="nucleotide sequence ID" value="XM_005829283.1"/>
</dbReference>
<evidence type="ECO:0000313" key="4">
    <source>
        <dbReference type="Proteomes" id="UP000011087"/>
    </source>
</evidence>
<dbReference type="EnsemblProtists" id="EKX42360">
    <property type="protein sequence ID" value="EKX42360"/>
    <property type="gene ID" value="GUITHDRAFT_111636"/>
</dbReference>
<feature type="compositionally biased region" description="Low complexity" evidence="1">
    <location>
        <begin position="522"/>
        <end position="534"/>
    </location>
</feature>
<dbReference type="AlphaFoldDB" id="L1J2P2"/>
<feature type="compositionally biased region" description="Basic and acidic residues" evidence="1">
    <location>
        <begin position="267"/>
        <end position="280"/>
    </location>
</feature>
<feature type="compositionally biased region" description="Polar residues" evidence="1">
    <location>
        <begin position="887"/>
        <end position="907"/>
    </location>
</feature>
<feature type="compositionally biased region" description="Pro residues" evidence="1">
    <location>
        <begin position="405"/>
        <end position="414"/>
    </location>
</feature>
<reference evidence="4" key="2">
    <citation type="submission" date="2012-11" db="EMBL/GenBank/DDBJ databases">
        <authorList>
            <person name="Kuo A."/>
            <person name="Curtis B.A."/>
            <person name="Tanifuji G."/>
            <person name="Burki F."/>
            <person name="Gruber A."/>
            <person name="Irimia M."/>
            <person name="Maruyama S."/>
            <person name="Arias M.C."/>
            <person name="Ball S.G."/>
            <person name="Gile G.H."/>
            <person name="Hirakawa Y."/>
            <person name="Hopkins J.F."/>
            <person name="Rensing S.A."/>
            <person name="Schmutz J."/>
            <person name="Symeonidi A."/>
            <person name="Elias M."/>
            <person name="Eveleigh R.J."/>
            <person name="Herman E.K."/>
            <person name="Klute M.J."/>
            <person name="Nakayama T."/>
            <person name="Obornik M."/>
            <person name="Reyes-Prieto A."/>
            <person name="Armbrust E.V."/>
            <person name="Aves S.J."/>
            <person name="Beiko R.G."/>
            <person name="Coutinho P."/>
            <person name="Dacks J.B."/>
            <person name="Durnford D.G."/>
            <person name="Fast N.M."/>
            <person name="Green B.R."/>
            <person name="Grisdale C."/>
            <person name="Hempe F."/>
            <person name="Henrissat B."/>
            <person name="Hoppner M.P."/>
            <person name="Ishida K.-I."/>
            <person name="Kim E."/>
            <person name="Koreny L."/>
            <person name="Kroth P.G."/>
            <person name="Liu Y."/>
            <person name="Malik S.-B."/>
            <person name="Maier U.G."/>
            <person name="McRose D."/>
            <person name="Mock T."/>
            <person name="Neilson J.A."/>
            <person name="Onodera N.T."/>
            <person name="Poole A.M."/>
            <person name="Pritham E.J."/>
            <person name="Richards T.A."/>
            <person name="Rocap G."/>
            <person name="Roy S.W."/>
            <person name="Sarai C."/>
            <person name="Schaack S."/>
            <person name="Shirato S."/>
            <person name="Slamovits C.H."/>
            <person name="Spencer D.F."/>
            <person name="Suzuki S."/>
            <person name="Worden A.Z."/>
            <person name="Zauner S."/>
            <person name="Barry K."/>
            <person name="Bell C."/>
            <person name="Bharti A.K."/>
            <person name="Crow J.A."/>
            <person name="Grimwood J."/>
            <person name="Kramer R."/>
            <person name="Lindquist E."/>
            <person name="Lucas S."/>
            <person name="Salamov A."/>
            <person name="McFadden G.I."/>
            <person name="Lane C.E."/>
            <person name="Keeling P.J."/>
            <person name="Gray M.W."/>
            <person name="Grigoriev I.V."/>
            <person name="Archibald J.M."/>
        </authorList>
    </citation>
    <scope>NUCLEOTIDE SEQUENCE</scope>
    <source>
        <strain evidence="4">CCMP2712</strain>
    </source>
</reference>
<sequence>MSANSGRSAQRLKEQNERMLSELATMRYRRVAVDVRNVLTSSFPGNVSRPQRSNGNSKAHPDPSHGSMHESPSLDQRSFHMRSPRFADPNVSPIPMNVTTSPAVMKNVGEKSTASVLDVKQKVRQLQSKKPVEALEFLESLDQNIKWKCFLGVPPSQRAAIMLEMDESDRMTALDMLRPEERKVIEKFLEMKKGTAKSGQSSRPKRTTSASSSEKQRKTEITSSTPVEKLKVQADVVNDRKVVGGQQDGSSLEKRLFENARTSDAASSRDERGEDEKTEGVNRNGNLSQDAGYYSEDGVMISSSPLQRLGGESAAQPVFTAFSSSKPPLPRKPPSVTGQADKSRQNSVFEPFRGIDPEEMETISQKLSDMQQQIIEIEKLGEDKDGRRAPFGFKLSQDQTKALISPPPFKPLPMPRGNSIDGSRPSTPSQLSVANQAELYAVMADGSNQVEVGGANYLRSNSSASNHSAHSQVASASHGKSAGTGSFSMVPSMSDVMTMFSNDHKLQRKGPPSLRSLKRSESSNSSYMSSRLSSYGPYKPEDEGSHTMSDAVRPPSHISSSSAYYMRSSQEIPREQRGSLLSRFFSCAPFLAIFFRPKAQTHQQVTRLPSSQPFVPRAKREPALSCVPSSLDGRESREFRDSLDQASTWRQVNSLQPQQGLTRSFVPPQLNPSDSRLIRSIIMSHSNEVTESNMQVLEATSQLAREADEEKLSAAPPMSRASTTSKASSRSKVQVVDDMPRDGAMNGGDAEGRGSRAKVAQDPSRVAGASGPHRLAMEEEIEPASSRARQQVPERADDHVRRDIMKATGQLIVSEINDSAVLDAKEDRANLSMAGEWRVIEGRTAGEAAVGLAETPYYGKEVEKYWEEDLRRRKYEGLKDKWDYRARTSSSSDGVSAARGSSRSPVSSHPMDYRRNSYERKSPEGEREINRQGIKELIKNEIIANRYPRTMSAMCPKIEWNLKHVDGDSRKIMR</sequence>
<feature type="region of interest" description="Disordered" evidence="1">
    <location>
        <begin position="461"/>
        <end position="486"/>
    </location>
</feature>
<organism evidence="2">
    <name type="scientific">Guillardia theta (strain CCMP2712)</name>
    <name type="common">Cryptophyte</name>
    <dbReference type="NCBI Taxonomy" id="905079"/>
    <lineage>
        <taxon>Eukaryota</taxon>
        <taxon>Cryptophyceae</taxon>
        <taxon>Pyrenomonadales</taxon>
        <taxon>Geminigeraceae</taxon>
        <taxon>Guillardia</taxon>
    </lineage>
</organism>
<dbReference type="PaxDb" id="55529-EKX42360"/>
<evidence type="ECO:0000256" key="1">
    <source>
        <dbReference type="SAM" id="MobiDB-lite"/>
    </source>
</evidence>